<keyword evidence="1" id="KW-1277">Toxin-antitoxin system</keyword>
<dbReference type="Gene3D" id="3.30.2310.20">
    <property type="entry name" value="RelE-like"/>
    <property type="match status" value="1"/>
</dbReference>
<dbReference type="RefSeq" id="WP_003866001.1">
    <property type="nucleotide sequence ID" value="NZ_DS996848.1"/>
</dbReference>
<dbReference type="STRING" id="518637.EUBIFOR_02223"/>
<gene>
    <name evidence="2" type="ORF">EUBIFOR_02223</name>
</gene>
<name>B7CDE0_9FIRM</name>
<proteinExistence type="predicted"/>
<reference evidence="2 3" key="1">
    <citation type="submission" date="2008-11" db="EMBL/GenBank/DDBJ databases">
        <title>Draft genome sequence of Eubacterium biforme (DSM 3989).</title>
        <authorList>
            <person name="Sudarsanam P."/>
            <person name="Ley R."/>
            <person name="Guruge J."/>
            <person name="Turnbaugh P.J."/>
            <person name="Mahowald M."/>
            <person name="Liep D."/>
            <person name="Gordon J."/>
        </authorList>
    </citation>
    <scope>NUCLEOTIDE SEQUENCE [LARGE SCALE GENOMIC DNA]</scope>
    <source>
        <strain evidence="2 3">DSM 3989</strain>
    </source>
</reference>
<dbReference type="InterPro" id="IPR007712">
    <property type="entry name" value="RelE/ParE_toxin"/>
</dbReference>
<sequence length="114" mass="13743">MNFEVEISYKANLDIRHIYEYYVMNNFDLNYVKHLINGIVSLIKSLEYLPERYPRFELLKKETNVRYAVYKKSKIIYEIMGDKVYILRVIHHSQNITTNFLLAENEIPYVVESD</sequence>
<evidence type="ECO:0000313" key="3">
    <source>
        <dbReference type="Proteomes" id="UP000004315"/>
    </source>
</evidence>
<keyword evidence="3" id="KW-1185">Reference proteome</keyword>
<dbReference type="Pfam" id="PF05016">
    <property type="entry name" value="ParE_toxin"/>
    <property type="match status" value="1"/>
</dbReference>
<evidence type="ECO:0000256" key="1">
    <source>
        <dbReference type="ARBA" id="ARBA00022649"/>
    </source>
</evidence>
<dbReference type="InterPro" id="IPR035093">
    <property type="entry name" value="RelE/ParE_toxin_dom_sf"/>
</dbReference>
<dbReference type="HOGENOM" id="CLU_2117657_0_0_9"/>
<protein>
    <recommendedName>
        <fullName evidence="4">Plasmid stabilization system protein, RelE/ParE family</fullName>
    </recommendedName>
</protein>
<evidence type="ECO:0000313" key="2">
    <source>
        <dbReference type="EMBL" id="EEC89195.1"/>
    </source>
</evidence>
<accession>B7CDE0</accession>
<evidence type="ECO:0008006" key="4">
    <source>
        <dbReference type="Google" id="ProtNLM"/>
    </source>
</evidence>
<organism evidence="2 3">
    <name type="scientific">Holdemanella biformis DSM 3989</name>
    <dbReference type="NCBI Taxonomy" id="518637"/>
    <lineage>
        <taxon>Bacteria</taxon>
        <taxon>Bacillati</taxon>
        <taxon>Bacillota</taxon>
        <taxon>Erysipelotrichia</taxon>
        <taxon>Erysipelotrichales</taxon>
        <taxon>Erysipelotrichaceae</taxon>
        <taxon>Holdemanella</taxon>
    </lineage>
</organism>
<dbReference type="EMBL" id="ABYT01000114">
    <property type="protein sequence ID" value="EEC89195.1"/>
    <property type="molecule type" value="Genomic_DNA"/>
</dbReference>
<dbReference type="AlphaFoldDB" id="B7CDE0"/>
<dbReference type="Proteomes" id="UP000004315">
    <property type="component" value="Unassembled WGS sequence"/>
</dbReference>
<dbReference type="OrthoDB" id="3268478at2"/>
<comment type="caution">
    <text evidence="2">The sequence shown here is derived from an EMBL/GenBank/DDBJ whole genome shotgun (WGS) entry which is preliminary data.</text>
</comment>